<reference evidence="6" key="2">
    <citation type="journal article" date="2018" name="Biosci. Biotechnol. Biochem.">
        <title>Polysaccharide hydrolase of the hadal zone amphipods Hirondellea gigas.</title>
        <authorList>
            <person name="Kobayashi H."/>
            <person name="Nagahama T."/>
            <person name="Arai W."/>
            <person name="Sasagawa Y."/>
            <person name="Umeda M."/>
            <person name="Hayashi T."/>
            <person name="Nikaido I."/>
            <person name="Watanabe H."/>
            <person name="Oguri K."/>
            <person name="Kitazato H."/>
            <person name="Fujioka K."/>
            <person name="Kido Y."/>
            <person name="Takami H."/>
        </authorList>
    </citation>
    <scope>NUCLEOTIDE SEQUENCE</scope>
    <source>
        <tissue evidence="6">Whole body</tissue>
    </source>
</reference>
<dbReference type="SUPFAM" id="SSF47473">
    <property type="entry name" value="EF-hand"/>
    <property type="match status" value="1"/>
</dbReference>
<feature type="compositionally biased region" description="Basic and acidic residues" evidence="4">
    <location>
        <begin position="72"/>
        <end position="81"/>
    </location>
</feature>
<dbReference type="PANTHER" id="PTHR10827">
    <property type="entry name" value="RETICULOCALBIN"/>
    <property type="match status" value="1"/>
</dbReference>
<evidence type="ECO:0000256" key="2">
    <source>
        <dbReference type="ARBA" id="ARBA00022737"/>
    </source>
</evidence>
<dbReference type="PROSITE" id="PS50222">
    <property type="entry name" value="EF_HAND_2"/>
    <property type="match status" value="1"/>
</dbReference>
<evidence type="ECO:0000256" key="4">
    <source>
        <dbReference type="SAM" id="MobiDB-lite"/>
    </source>
</evidence>
<organism evidence="6">
    <name type="scientific">Hirondellea gigas</name>
    <dbReference type="NCBI Taxonomy" id="1518452"/>
    <lineage>
        <taxon>Eukaryota</taxon>
        <taxon>Metazoa</taxon>
        <taxon>Ecdysozoa</taxon>
        <taxon>Arthropoda</taxon>
        <taxon>Crustacea</taxon>
        <taxon>Multicrustacea</taxon>
        <taxon>Malacostraca</taxon>
        <taxon>Eumalacostraca</taxon>
        <taxon>Peracarida</taxon>
        <taxon>Amphipoda</taxon>
        <taxon>Amphilochidea</taxon>
        <taxon>Lysianassida</taxon>
        <taxon>Lysianassidira</taxon>
        <taxon>Lysianassoidea</taxon>
        <taxon>Lysianassidae</taxon>
        <taxon>Hirondellea</taxon>
    </lineage>
</organism>
<feature type="domain" description="EF-hand" evidence="5">
    <location>
        <begin position="68"/>
        <end position="103"/>
    </location>
</feature>
<accession>A0A2P2HYU9</accession>
<dbReference type="PANTHER" id="PTHR10827:SF98">
    <property type="entry name" value="45 KDA CALCIUM-BINDING PROTEIN"/>
    <property type="match status" value="1"/>
</dbReference>
<dbReference type="SMART" id="SM00054">
    <property type="entry name" value="EFh"/>
    <property type="match status" value="3"/>
</dbReference>
<dbReference type="AlphaFoldDB" id="A0A2P2HYU9"/>
<keyword evidence="2" id="KW-0677">Repeat</keyword>
<evidence type="ECO:0000313" key="7">
    <source>
        <dbReference type="EMBL" id="LAC20073.1"/>
    </source>
</evidence>
<dbReference type="InterPro" id="IPR018247">
    <property type="entry name" value="EF_Hand_1_Ca_BS"/>
</dbReference>
<proteinExistence type="evidence at transcript level"/>
<name>A0A2P2HYU9_9CRUS</name>
<evidence type="ECO:0000259" key="5">
    <source>
        <dbReference type="PROSITE" id="PS50222"/>
    </source>
</evidence>
<dbReference type="GO" id="GO:0017156">
    <property type="term" value="P:calcium-ion regulated exocytosis"/>
    <property type="evidence" value="ECO:0007669"/>
    <property type="project" value="TreeGrafter"/>
</dbReference>
<reference evidence="7" key="1">
    <citation type="submission" date="2017-11" db="EMBL/GenBank/DDBJ databases">
        <title>The sensing device of the deep-sea amphipod.</title>
        <authorList>
            <person name="Kobayashi H."/>
            <person name="Nagahama T."/>
            <person name="Arai W."/>
            <person name="Sasagawa Y."/>
            <person name="Umeda M."/>
            <person name="Hayashi T."/>
            <person name="Nikaido I."/>
            <person name="Watanabe H."/>
            <person name="Oguri K."/>
            <person name="Kitazato H."/>
            <person name="Fujioka K."/>
            <person name="Kido Y."/>
            <person name="Takami H."/>
        </authorList>
    </citation>
    <scope>NUCLEOTIDE SEQUENCE</scope>
    <source>
        <tissue evidence="7">Whole body</tissue>
    </source>
</reference>
<dbReference type="InterPro" id="IPR002048">
    <property type="entry name" value="EF_hand_dom"/>
</dbReference>
<dbReference type="Gene3D" id="1.10.238.10">
    <property type="entry name" value="EF-hand"/>
    <property type="match status" value="1"/>
</dbReference>
<keyword evidence="1" id="KW-0479">Metal-binding</keyword>
<sequence>MRDKAAWSEAARGDPDVLSLDEFLAFKHPESSHATILGKVEELLAAKDGDSDSQITLEEYMAAAEEQEQEQADQKQFKETDADGNGKLSRKELLLYMDPRHPHHARVEAESLMAAADSDTDGKLTLAELLQQSSIFAASKMVDAASSFHNEF</sequence>
<dbReference type="GO" id="GO:0005509">
    <property type="term" value="F:calcium ion binding"/>
    <property type="evidence" value="ECO:0007669"/>
    <property type="project" value="InterPro"/>
</dbReference>
<evidence type="ECO:0000256" key="1">
    <source>
        <dbReference type="ARBA" id="ARBA00022723"/>
    </source>
</evidence>
<feature type="region of interest" description="Disordered" evidence="4">
    <location>
        <begin position="61"/>
        <end position="90"/>
    </location>
</feature>
<evidence type="ECO:0000256" key="3">
    <source>
        <dbReference type="ARBA" id="ARBA00022837"/>
    </source>
</evidence>
<protein>
    <submittedName>
        <fullName evidence="6 7">45 kDa calcium-binding protein-like</fullName>
    </submittedName>
</protein>
<dbReference type="GO" id="GO:0005783">
    <property type="term" value="C:endoplasmic reticulum"/>
    <property type="evidence" value="ECO:0007669"/>
    <property type="project" value="TreeGrafter"/>
</dbReference>
<dbReference type="PROSITE" id="PS00018">
    <property type="entry name" value="EF_HAND_1"/>
    <property type="match status" value="2"/>
</dbReference>
<dbReference type="EMBL" id="IACT01000684">
    <property type="protein sequence ID" value="LAC20073.1"/>
    <property type="molecule type" value="mRNA"/>
</dbReference>
<dbReference type="EMBL" id="IACF01001072">
    <property type="protein sequence ID" value="LAB66796.1"/>
    <property type="molecule type" value="mRNA"/>
</dbReference>
<keyword evidence="3" id="KW-0106">Calcium</keyword>
<dbReference type="Pfam" id="PF13499">
    <property type="entry name" value="EF-hand_7"/>
    <property type="match status" value="1"/>
</dbReference>
<dbReference type="InterPro" id="IPR011992">
    <property type="entry name" value="EF-hand-dom_pair"/>
</dbReference>
<evidence type="ECO:0000313" key="6">
    <source>
        <dbReference type="EMBL" id="LAB66796.1"/>
    </source>
</evidence>